<evidence type="ECO:0000313" key="2">
    <source>
        <dbReference type="EMBL" id="MFD1144333.1"/>
    </source>
</evidence>
<proteinExistence type="predicted"/>
<accession>A0ABW3QJI7</accession>
<dbReference type="RefSeq" id="WP_265988835.1">
    <property type="nucleotide sequence ID" value="NZ_CP110973.1"/>
</dbReference>
<dbReference type="PROSITE" id="PS51257">
    <property type="entry name" value="PROKAR_LIPOPROTEIN"/>
    <property type="match status" value="1"/>
</dbReference>
<dbReference type="Proteomes" id="UP001597116">
    <property type="component" value="Unassembled WGS sequence"/>
</dbReference>
<keyword evidence="1" id="KW-0732">Signal</keyword>
<sequence length="123" mass="13683">MKRCVASAFLIGLIGCIPAAFGQNRPAKGAIPSYDQIRQKDQATYDYINQDGTARITVMDTLNLFNYPSGTVTYILNGKPSNNARYVRRLLSRKGTSLESFSISQPDRDGKRTIEINYLSSPE</sequence>
<protein>
    <submittedName>
        <fullName evidence="2">Uncharacterized protein</fullName>
    </submittedName>
</protein>
<feature type="signal peptide" evidence="1">
    <location>
        <begin position="1"/>
        <end position="22"/>
    </location>
</feature>
<comment type="caution">
    <text evidence="2">The sequence shown here is derived from an EMBL/GenBank/DDBJ whole genome shotgun (WGS) entry which is preliminary data.</text>
</comment>
<name>A0ABW3QJI7_9BACT</name>
<dbReference type="EMBL" id="JBHTLP010000021">
    <property type="protein sequence ID" value="MFD1144333.1"/>
    <property type="molecule type" value="Genomic_DNA"/>
</dbReference>
<organism evidence="2 3">
    <name type="scientific">Larkinella insperata</name>
    <dbReference type="NCBI Taxonomy" id="332158"/>
    <lineage>
        <taxon>Bacteria</taxon>
        <taxon>Pseudomonadati</taxon>
        <taxon>Bacteroidota</taxon>
        <taxon>Cytophagia</taxon>
        <taxon>Cytophagales</taxon>
        <taxon>Spirosomataceae</taxon>
        <taxon>Larkinella</taxon>
    </lineage>
</organism>
<gene>
    <name evidence="2" type="ORF">ACFQ4C_24615</name>
</gene>
<keyword evidence="3" id="KW-1185">Reference proteome</keyword>
<reference evidence="3" key="1">
    <citation type="journal article" date="2019" name="Int. J. Syst. Evol. Microbiol.">
        <title>The Global Catalogue of Microorganisms (GCM) 10K type strain sequencing project: providing services to taxonomists for standard genome sequencing and annotation.</title>
        <authorList>
            <consortium name="The Broad Institute Genomics Platform"/>
            <consortium name="The Broad Institute Genome Sequencing Center for Infectious Disease"/>
            <person name="Wu L."/>
            <person name="Ma J."/>
        </authorList>
    </citation>
    <scope>NUCLEOTIDE SEQUENCE [LARGE SCALE GENOMIC DNA]</scope>
    <source>
        <strain evidence="3">CCUG 55608</strain>
    </source>
</reference>
<feature type="chain" id="PRO_5045654506" evidence="1">
    <location>
        <begin position="23"/>
        <end position="123"/>
    </location>
</feature>
<evidence type="ECO:0000256" key="1">
    <source>
        <dbReference type="SAM" id="SignalP"/>
    </source>
</evidence>
<evidence type="ECO:0000313" key="3">
    <source>
        <dbReference type="Proteomes" id="UP001597116"/>
    </source>
</evidence>